<keyword evidence="1" id="KW-0472">Membrane</keyword>
<comment type="caution">
    <text evidence="2">The sequence shown here is derived from an EMBL/GenBank/DDBJ whole genome shotgun (WGS) entry which is preliminary data.</text>
</comment>
<gene>
    <name evidence="2" type="ORF">BLA29_007535</name>
</gene>
<evidence type="ECO:0000313" key="2">
    <source>
        <dbReference type="EMBL" id="OTF77954.1"/>
    </source>
</evidence>
<evidence type="ECO:0000256" key="1">
    <source>
        <dbReference type="SAM" id="Phobius"/>
    </source>
</evidence>
<organism evidence="2 3">
    <name type="scientific">Euroglyphus maynei</name>
    <name type="common">Mayne's house dust mite</name>
    <dbReference type="NCBI Taxonomy" id="6958"/>
    <lineage>
        <taxon>Eukaryota</taxon>
        <taxon>Metazoa</taxon>
        <taxon>Ecdysozoa</taxon>
        <taxon>Arthropoda</taxon>
        <taxon>Chelicerata</taxon>
        <taxon>Arachnida</taxon>
        <taxon>Acari</taxon>
        <taxon>Acariformes</taxon>
        <taxon>Sarcoptiformes</taxon>
        <taxon>Astigmata</taxon>
        <taxon>Psoroptidia</taxon>
        <taxon>Analgoidea</taxon>
        <taxon>Pyroglyphidae</taxon>
        <taxon>Pyroglyphinae</taxon>
        <taxon>Euroglyphus</taxon>
    </lineage>
</organism>
<accession>A0A1Y3BD59</accession>
<name>A0A1Y3BD59_EURMA</name>
<dbReference type="EMBL" id="MUJZ01030147">
    <property type="protein sequence ID" value="OTF77954.1"/>
    <property type="molecule type" value="Genomic_DNA"/>
</dbReference>
<keyword evidence="1" id="KW-1133">Transmembrane helix</keyword>
<keyword evidence="1" id="KW-0812">Transmembrane</keyword>
<evidence type="ECO:0000313" key="3">
    <source>
        <dbReference type="Proteomes" id="UP000194236"/>
    </source>
</evidence>
<feature type="transmembrane region" description="Helical" evidence="1">
    <location>
        <begin position="34"/>
        <end position="54"/>
    </location>
</feature>
<reference evidence="2 3" key="1">
    <citation type="submission" date="2017-03" db="EMBL/GenBank/DDBJ databases">
        <title>Genome Survey of Euroglyphus maynei.</title>
        <authorList>
            <person name="Arlian L.G."/>
            <person name="Morgan M.S."/>
            <person name="Rider S.D."/>
        </authorList>
    </citation>
    <scope>NUCLEOTIDE SEQUENCE [LARGE SCALE GENOMIC DNA]</scope>
    <source>
        <strain evidence="2">Arlian Lab</strain>
        <tissue evidence="2">Whole body</tissue>
    </source>
</reference>
<dbReference type="OrthoDB" id="10333631at2759"/>
<feature type="transmembrane region" description="Helical" evidence="1">
    <location>
        <begin position="61"/>
        <end position="81"/>
    </location>
</feature>
<dbReference type="Proteomes" id="UP000194236">
    <property type="component" value="Unassembled WGS sequence"/>
</dbReference>
<sequence length="127" mass="15078">MRKKFGKILYITLFAIVIFLASSLGWFGVIRRSWSLAVVFNGTALLIIMIDVYMTIFDIRFYLISLILTILLLIVNIFLSIDLDGIRRQEDLIRRARIEEHNRRRKLAQMEQQKLYYKSMFPDSNEN</sequence>
<protein>
    <submittedName>
        <fullName evidence="2">Uncharacterized protein</fullName>
    </submittedName>
</protein>
<dbReference type="AlphaFoldDB" id="A0A1Y3BD59"/>
<proteinExistence type="predicted"/>
<keyword evidence="3" id="KW-1185">Reference proteome</keyword>
<feature type="transmembrane region" description="Helical" evidence="1">
    <location>
        <begin position="7"/>
        <end position="28"/>
    </location>
</feature>